<dbReference type="EMBL" id="ANOH01000442">
    <property type="protein sequence ID" value="EMI52257.1"/>
    <property type="molecule type" value="Genomic_DNA"/>
</dbReference>
<dbReference type="GO" id="GO:0051287">
    <property type="term" value="F:NAD binding"/>
    <property type="evidence" value="ECO:0007669"/>
    <property type="project" value="InterPro"/>
</dbReference>
<feature type="active site" description="Nucleophile" evidence="8">
    <location>
        <position position="261"/>
    </location>
</feature>
<dbReference type="PIRSF" id="PIRSF000124">
    <property type="entry name" value="UDPglc_GDPman_dh"/>
    <property type="match status" value="1"/>
</dbReference>
<dbReference type="InterPro" id="IPR036291">
    <property type="entry name" value="NAD(P)-bd_dom_sf"/>
</dbReference>
<dbReference type="InterPro" id="IPR014026">
    <property type="entry name" value="UDP-Glc/GDP-Man_DH_dimer"/>
</dbReference>
<dbReference type="GO" id="GO:0000271">
    <property type="term" value="P:polysaccharide biosynthetic process"/>
    <property type="evidence" value="ECO:0007669"/>
    <property type="project" value="InterPro"/>
</dbReference>
<comment type="caution">
    <text evidence="12">The sequence shown here is derived from an EMBL/GenBank/DDBJ whole genome shotgun (WGS) entry which is preliminary data.</text>
</comment>
<feature type="binding site" evidence="9">
    <location>
        <position position="317"/>
    </location>
    <ligand>
        <name>substrate</name>
    </ligand>
</feature>
<dbReference type="InterPro" id="IPR008927">
    <property type="entry name" value="6-PGluconate_DH-like_C_sf"/>
</dbReference>
<evidence type="ECO:0000256" key="7">
    <source>
        <dbReference type="PIRNR" id="PIRNR000124"/>
    </source>
</evidence>
<feature type="binding site" evidence="9">
    <location>
        <begin position="155"/>
        <end position="158"/>
    </location>
    <ligand>
        <name>substrate</name>
    </ligand>
</feature>
<comment type="pathway">
    <text evidence="1">Nucleotide-sugar biosynthesis; UDP-alpha-D-glucuronate biosynthesis; UDP-alpha-D-glucuronate from UDP-alpha-D-glucose: step 1/1.</text>
</comment>
<feature type="binding site" evidence="10">
    <location>
        <position position="264"/>
    </location>
    <ligand>
        <name>NAD(+)</name>
        <dbReference type="ChEBI" id="CHEBI:57540"/>
    </ligand>
</feature>
<evidence type="ECO:0000256" key="2">
    <source>
        <dbReference type="ARBA" id="ARBA00006601"/>
    </source>
</evidence>
<dbReference type="InterPro" id="IPR028357">
    <property type="entry name" value="UDPglc_DH_bac"/>
</dbReference>
<comment type="similarity">
    <text evidence="2 7">Belongs to the UDP-glucose/GDP-mannose dehydrogenase family.</text>
</comment>
<dbReference type="Proteomes" id="UP000011885">
    <property type="component" value="Unassembled WGS sequence"/>
</dbReference>
<feature type="binding site" evidence="10">
    <location>
        <position position="324"/>
    </location>
    <ligand>
        <name>NAD(+)</name>
        <dbReference type="ChEBI" id="CHEBI:57540"/>
    </ligand>
</feature>
<feature type="domain" description="UDP-glucose/GDP-mannose dehydrogenase C-terminal" evidence="11">
    <location>
        <begin position="310"/>
        <end position="417"/>
    </location>
</feature>
<dbReference type="PANTHER" id="PTHR43750">
    <property type="entry name" value="UDP-GLUCOSE 6-DEHYDROGENASE TUAD"/>
    <property type="match status" value="1"/>
</dbReference>
<dbReference type="SMART" id="SM00984">
    <property type="entry name" value="UDPG_MGDP_dh_C"/>
    <property type="match status" value="1"/>
</dbReference>
<feature type="binding site" evidence="9">
    <location>
        <begin position="250"/>
        <end position="254"/>
    </location>
    <ligand>
        <name>substrate</name>
    </ligand>
</feature>
<feature type="binding site" evidence="10">
    <location>
        <position position="30"/>
    </location>
    <ligand>
        <name>NAD(+)</name>
        <dbReference type="ChEBI" id="CHEBI:57540"/>
    </ligand>
</feature>
<evidence type="ECO:0000256" key="9">
    <source>
        <dbReference type="PIRSR" id="PIRSR500134-2"/>
    </source>
</evidence>
<evidence type="ECO:0000256" key="10">
    <source>
        <dbReference type="PIRSR" id="PIRSR500134-3"/>
    </source>
</evidence>
<dbReference type="InterPro" id="IPR001732">
    <property type="entry name" value="UDP-Glc/GDP-Man_DH_N"/>
</dbReference>
<dbReference type="EC" id="1.1.1.22" evidence="3 7"/>
<dbReference type="SUPFAM" id="SSF52413">
    <property type="entry name" value="UDP-glucose/GDP-mannose dehydrogenase C-terminal domain"/>
    <property type="match status" value="1"/>
</dbReference>
<evidence type="ECO:0000259" key="11">
    <source>
        <dbReference type="SMART" id="SM00984"/>
    </source>
</evidence>
<accession>M5TSU4</accession>
<keyword evidence="13" id="KW-1185">Reference proteome</keyword>
<protein>
    <recommendedName>
        <fullName evidence="3 7">UDP-glucose 6-dehydrogenase</fullName>
        <ecNumber evidence="3 7">1.1.1.22</ecNumber>
    </recommendedName>
</protein>
<dbReference type="Gene3D" id="1.20.5.170">
    <property type="match status" value="1"/>
</dbReference>
<evidence type="ECO:0000256" key="6">
    <source>
        <dbReference type="ARBA" id="ARBA00047473"/>
    </source>
</evidence>
<dbReference type="PIRSF" id="PIRSF500134">
    <property type="entry name" value="UDPglc_DH_bac"/>
    <property type="match status" value="1"/>
</dbReference>
<name>M5TSU4_9BACT</name>
<dbReference type="AlphaFoldDB" id="M5TSU4"/>
<dbReference type="PANTHER" id="PTHR43750:SF1">
    <property type="entry name" value="GDP-MANNOSE 6-DEHYDROGENASE"/>
    <property type="match status" value="1"/>
</dbReference>
<keyword evidence="4 7" id="KW-0560">Oxidoreductase</keyword>
<dbReference type="PROSITE" id="PS51257">
    <property type="entry name" value="PROKAR_LIPOPROTEIN"/>
    <property type="match status" value="1"/>
</dbReference>
<evidence type="ECO:0000256" key="5">
    <source>
        <dbReference type="ARBA" id="ARBA00023027"/>
    </source>
</evidence>
<feature type="binding site" evidence="10">
    <location>
        <position position="124"/>
    </location>
    <ligand>
        <name>NAD(+)</name>
        <dbReference type="ChEBI" id="CHEBI:57540"/>
    </ligand>
</feature>
<dbReference type="InterPro" id="IPR014027">
    <property type="entry name" value="UDP-Glc/GDP-Man_DH_C"/>
</dbReference>
<reference evidence="12 13" key="1">
    <citation type="journal article" date="2013" name="Mar. Genomics">
        <title>Expression of sulfatases in Rhodopirellula baltica and the diversity of sulfatases in the genus Rhodopirellula.</title>
        <authorList>
            <person name="Wegner C.E."/>
            <person name="Richter-Heitmann T."/>
            <person name="Klindworth A."/>
            <person name="Klockow C."/>
            <person name="Richter M."/>
            <person name="Achstetter T."/>
            <person name="Glockner F.O."/>
            <person name="Harder J."/>
        </authorList>
    </citation>
    <scope>NUCLEOTIDE SEQUENCE [LARGE SCALE GENOMIC DNA]</scope>
    <source>
        <strain evidence="12 13">SM41</strain>
    </source>
</reference>
<dbReference type="Pfam" id="PF03720">
    <property type="entry name" value="UDPG_MGDP_dh_C"/>
    <property type="match status" value="1"/>
</dbReference>
<organism evidence="12 13">
    <name type="scientific">Rhodopirellula sallentina SM41</name>
    <dbReference type="NCBI Taxonomy" id="1263870"/>
    <lineage>
        <taxon>Bacteria</taxon>
        <taxon>Pseudomonadati</taxon>
        <taxon>Planctomycetota</taxon>
        <taxon>Planctomycetia</taxon>
        <taxon>Pirellulales</taxon>
        <taxon>Pirellulaceae</taxon>
        <taxon>Rhodopirellula</taxon>
    </lineage>
</organism>
<dbReference type="GO" id="GO:0006065">
    <property type="term" value="P:UDP-glucuronate biosynthetic process"/>
    <property type="evidence" value="ECO:0007669"/>
    <property type="project" value="UniProtKB-UniPathway"/>
</dbReference>
<feature type="binding site" evidence="10">
    <location>
        <position position="158"/>
    </location>
    <ligand>
        <name>NAD(+)</name>
        <dbReference type="ChEBI" id="CHEBI:57540"/>
    </ligand>
</feature>
<dbReference type="Pfam" id="PF03721">
    <property type="entry name" value="UDPG_MGDP_dh_N"/>
    <property type="match status" value="1"/>
</dbReference>
<comment type="catalytic activity">
    <reaction evidence="6 7">
        <text>UDP-alpha-D-glucose + 2 NAD(+) + H2O = UDP-alpha-D-glucuronate + 2 NADH + 3 H(+)</text>
        <dbReference type="Rhea" id="RHEA:23596"/>
        <dbReference type="ChEBI" id="CHEBI:15377"/>
        <dbReference type="ChEBI" id="CHEBI:15378"/>
        <dbReference type="ChEBI" id="CHEBI:57540"/>
        <dbReference type="ChEBI" id="CHEBI:57945"/>
        <dbReference type="ChEBI" id="CHEBI:58052"/>
        <dbReference type="ChEBI" id="CHEBI:58885"/>
        <dbReference type="EC" id="1.1.1.22"/>
    </reaction>
</comment>
<dbReference type="InterPro" id="IPR017476">
    <property type="entry name" value="UDP-Glc/GDP-Man"/>
</dbReference>
<evidence type="ECO:0000313" key="13">
    <source>
        <dbReference type="Proteomes" id="UP000011885"/>
    </source>
</evidence>
<dbReference type="SUPFAM" id="SSF48179">
    <property type="entry name" value="6-phosphogluconate dehydrogenase C-terminal domain-like"/>
    <property type="match status" value="1"/>
</dbReference>
<proteinExistence type="inferred from homology"/>
<dbReference type="Pfam" id="PF00984">
    <property type="entry name" value="UDPG_MGDP_dh"/>
    <property type="match status" value="1"/>
</dbReference>
<feature type="binding site" evidence="10">
    <location>
        <position position="35"/>
    </location>
    <ligand>
        <name>NAD(+)</name>
        <dbReference type="ChEBI" id="CHEBI:57540"/>
    </ligand>
</feature>
<dbReference type="Gene3D" id="3.40.50.720">
    <property type="entry name" value="NAD(P)-binding Rossmann-like Domain"/>
    <property type="match status" value="2"/>
</dbReference>
<dbReference type="SUPFAM" id="SSF51735">
    <property type="entry name" value="NAD(P)-binding Rossmann-fold domains"/>
    <property type="match status" value="1"/>
</dbReference>
<feature type="binding site" evidence="9">
    <location>
        <position position="258"/>
    </location>
    <ligand>
        <name>substrate</name>
    </ligand>
</feature>
<sequence length="438" mass="47805">MKVSIFGIGYVGAVTAGCLSSRGHTVTCVDVNQDKVDGINQGRSPIVEPGLNDILKQAVDDGLLSATTDCDSAVQETDISIVCVGTPSTESGRLNLSFARQVYQQIADAVAEKQSKHLVIVRSTMLPGSVRNLAEGYRPELVRDGMLSVCFCPEFLREGTAIADYQTPALAVYGDVDDMDRPALETLMGKCERIPLESAELIKYACNYWHAVKVGFGNEIGRLSKHLDIDGQHLMRLFCQDNILNISPYYLRPGNPFGGSCLPKDVSALGAFTRQEGIPMPLLESVLPTNQAHLDHLLKLVTTVATDSVLIVGLSFKKSTDDLRGSPMVAVAETLLGKGFGVEIYDTNLDMSTLTGSNETEIHRRLPHLASRLISDIKKGLARHKTLVIAQDVIDFETLRLHLTENHSIIDTVGIQPLVSMPGNYHGICWTERSERSE</sequence>
<gene>
    <name evidence="12" type="ORF">RSSM_06285</name>
</gene>
<dbReference type="OrthoDB" id="9803238at2"/>
<evidence type="ECO:0000256" key="8">
    <source>
        <dbReference type="PIRSR" id="PIRSR500134-1"/>
    </source>
</evidence>
<dbReference type="PATRIC" id="fig|1263870.3.peg.6659"/>
<dbReference type="NCBIfam" id="TIGR03026">
    <property type="entry name" value="NDP-sugDHase"/>
    <property type="match status" value="1"/>
</dbReference>
<evidence type="ECO:0000256" key="3">
    <source>
        <dbReference type="ARBA" id="ARBA00012954"/>
    </source>
</evidence>
<evidence type="ECO:0000313" key="12">
    <source>
        <dbReference type="EMBL" id="EMI52257.1"/>
    </source>
</evidence>
<evidence type="ECO:0000256" key="4">
    <source>
        <dbReference type="ARBA" id="ARBA00023002"/>
    </source>
</evidence>
<dbReference type="UniPathway" id="UPA00038">
    <property type="reaction ID" value="UER00491"/>
</dbReference>
<dbReference type="InterPro" id="IPR036220">
    <property type="entry name" value="UDP-Glc/GDP-Man_DH_C_sf"/>
</dbReference>
<feature type="binding site" evidence="9">
    <location>
        <position position="203"/>
    </location>
    <ligand>
        <name>substrate</name>
    </ligand>
</feature>
<feature type="binding site" evidence="10">
    <location>
        <position position="86"/>
    </location>
    <ligand>
        <name>NAD(+)</name>
        <dbReference type="ChEBI" id="CHEBI:57540"/>
    </ligand>
</feature>
<evidence type="ECO:0000256" key="1">
    <source>
        <dbReference type="ARBA" id="ARBA00004701"/>
    </source>
</evidence>
<dbReference type="GO" id="GO:0003979">
    <property type="term" value="F:UDP-glucose 6-dehydrogenase activity"/>
    <property type="evidence" value="ECO:0007669"/>
    <property type="project" value="UniProtKB-EC"/>
</dbReference>
<keyword evidence="5 7" id="KW-0520">NAD</keyword>